<sequence length="371" mass="40355">MSKKRICLLFGGKSGEHEISLQSAKAVYEALDKNKYDVTLIGIDKQGHWLLGDGATYLLQAQDYKTTKLNTAAMQAIVPAPKVGAASLVAQENGQEVGTIDLVMPIMHGPFGEDGKLQGMLECLGVPYVFSGVLASALGMNKYKAKLVASKAGLKTAADIALTRGADFNLENIIRELSLPVVVKPNELGSSVGMTIAKTKEELERGMEIAFKHDEQIILEQFIAGRELTVPVMGNNPAEALPVIEIIPKVSAWFDYKAKYEPGGSDEVCPAQIPDDVRRRAQADAVKIFQALGCADLARVDFIWSKDDGQLYFLEINTIPGLTGASLTPKAAQAAGMSFSEFLDKLIELAVARQKNKKTIRKLWILYLGWK</sequence>
<comment type="subcellular location">
    <subcellularLocation>
        <location evidence="12">Cytoplasm</location>
    </subcellularLocation>
</comment>
<dbReference type="EC" id="6.3.2.4" evidence="12"/>
<dbReference type="GO" id="GO:0009252">
    <property type="term" value="P:peptidoglycan biosynthetic process"/>
    <property type="evidence" value="ECO:0007669"/>
    <property type="project" value="UniProtKB-UniRule"/>
</dbReference>
<dbReference type="AlphaFoldDB" id="A0A1F5RWY3"/>
<dbReference type="InterPro" id="IPR011127">
    <property type="entry name" value="Dala_Dala_lig_N"/>
</dbReference>
<dbReference type="NCBIfam" id="TIGR01205">
    <property type="entry name" value="D_ala_D_alaTIGR"/>
    <property type="match status" value="1"/>
</dbReference>
<dbReference type="GO" id="GO:0005524">
    <property type="term" value="F:ATP binding"/>
    <property type="evidence" value="ECO:0007669"/>
    <property type="project" value="UniProtKB-UniRule"/>
</dbReference>
<dbReference type="SUPFAM" id="SSF52440">
    <property type="entry name" value="PreATP-grasp domain"/>
    <property type="match status" value="1"/>
</dbReference>
<comment type="pathway">
    <text evidence="12">Cell wall biogenesis; peptidoglycan biosynthesis.</text>
</comment>
<dbReference type="GO" id="GO:0046872">
    <property type="term" value="F:metal ion binding"/>
    <property type="evidence" value="ECO:0007669"/>
    <property type="project" value="UniProtKB-KW"/>
</dbReference>
<dbReference type="PROSITE" id="PS00844">
    <property type="entry name" value="DALA_DALA_LIGASE_2"/>
    <property type="match status" value="1"/>
</dbReference>
<dbReference type="NCBIfam" id="NF002378">
    <property type="entry name" value="PRK01372.1"/>
    <property type="match status" value="1"/>
</dbReference>
<evidence type="ECO:0000256" key="12">
    <source>
        <dbReference type="HAMAP-Rule" id="MF_00047"/>
    </source>
</evidence>
<dbReference type="GO" id="GO:0008360">
    <property type="term" value="P:regulation of cell shape"/>
    <property type="evidence" value="ECO:0007669"/>
    <property type="project" value="UniProtKB-KW"/>
</dbReference>
<protein>
    <recommendedName>
        <fullName evidence="12">D-alanine--D-alanine ligase</fullName>
        <ecNumber evidence="12">6.3.2.4</ecNumber>
    </recommendedName>
    <alternativeName>
        <fullName evidence="12">D-Ala-D-Ala ligase</fullName>
    </alternativeName>
    <alternativeName>
        <fullName evidence="12">D-alanylalanine synthetase</fullName>
    </alternativeName>
</protein>
<dbReference type="InterPro" id="IPR011095">
    <property type="entry name" value="Dala_Dala_lig_C"/>
</dbReference>
<evidence type="ECO:0000256" key="4">
    <source>
        <dbReference type="ARBA" id="ARBA00022723"/>
    </source>
</evidence>
<comment type="similarity">
    <text evidence="2 12">Belongs to the D-alanine--D-alanine ligase family.</text>
</comment>
<dbReference type="EMBL" id="MFFU01000031">
    <property type="protein sequence ID" value="OGF18959.1"/>
    <property type="molecule type" value="Genomic_DNA"/>
</dbReference>
<dbReference type="NCBIfam" id="NF002528">
    <property type="entry name" value="PRK01966.1-4"/>
    <property type="match status" value="1"/>
</dbReference>
<dbReference type="Proteomes" id="UP000177691">
    <property type="component" value="Unassembled WGS sequence"/>
</dbReference>
<dbReference type="Gene3D" id="3.40.50.20">
    <property type="match status" value="1"/>
</dbReference>
<comment type="cofactor">
    <cofactor evidence="1">
        <name>Mn(2+)</name>
        <dbReference type="ChEBI" id="CHEBI:29035"/>
    </cofactor>
</comment>
<feature type="binding site" evidence="14">
    <location>
        <position position="315"/>
    </location>
    <ligand>
        <name>Mg(2+)</name>
        <dbReference type="ChEBI" id="CHEBI:18420"/>
        <label>2</label>
    </ligand>
</feature>
<dbReference type="InterPro" id="IPR013815">
    <property type="entry name" value="ATP_grasp_subdomain_1"/>
</dbReference>
<dbReference type="GO" id="GO:0071555">
    <property type="term" value="P:cell wall organization"/>
    <property type="evidence" value="ECO:0007669"/>
    <property type="project" value="UniProtKB-KW"/>
</dbReference>
<evidence type="ECO:0000313" key="17">
    <source>
        <dbReference type="EMBL" id="OGF18959.1"/>
    </source>
</evidence>
<evidence type="ECO:0000256" key="15">
    <source>
        <dbReference type="PROSITE-ProRule" id="PRU00409"/>
    </source>
</evidence>
<keyword evidence="5 15" id="KW-0547">Nucleotide-binding</keyword>
<comment type="cofactor">
    <cofactor evidence="14">
        <name>Mg(2+)</name>
        <dbReference type="ChEBI" id="CHEBI:18420"/>
    </cofactor>
    <cofactor evidence="14">
        <name>Mn(2+)</name>
        <dbReference type="ChEBI" id="CHEBI:29035"/>
    </cofactor>
    <text evidence="14">Binds 2 magnesium or manganese ions per subunit.</text>
</comment>
<dbReference type="Pfam" id="PF07478">
    <property type="entry name" value="Dala_Dala_lig_C"/>
    <property type="match status" value="1"/>
</dbReference>
<dbReference type="PANTHER" id="PTHR23132:SF25">
    <property type="entry name" value="D-ALANINE--D-ALANINE LIGASE A"/>
    <property type="match status" value="1"/>
</dbReference>
<evidence type="ECO:0000256" key="5">
    <source>
        <dbReference type="ARBA" id="ARBA00022741"/>
    </source>
</evidence>
<keyword evidence="10 14" id="KW-0464">Manganese</keyword>
<proteinExistence type="inferred from homology"/>
<evidence type="ECO:0000256" key="9">
    <source>
        <dbReference type="ARBA" id="ARBA00022984"/>
    </source>
</evidence>
<evidence type="ECO:0000256" key="8">
    <source>
        <dbReference type="ARBA" id="ARBA00022960"/>
    </source>
</evidence>
<evidence type="ECO:0000256" key="6">
    <source>
        <dbReference type="ARBA" id="ARBA00022840"/>
    </source>
</evidence>
<comment type="function">
    <text evidence="12">Cell wall formation.</text>
</comment>
<comment type="caution">
    <text evidence="17">The sequence shown here is derived from an EMBL/GenBank/DDBJ whole genome shotgun (WGS) entry which is preliminary data.</text>
</comment>
<evidence type="ECO:0000259" key="16">
    <source>
        <dbReference type="PROSITE" id="PS50975"/>
    </source>
</evidence>
<dbReference type="Pfam" id="PF01820">
    <property type="entry name" value="Dala_Dala_lig_N"/>
    <property type="match status" value="1"/>
</dbReference>
<dbReference type="PIRSF" id="PIRSF039102">
    <property type="entry name" value="Ddl/VanB"/>
    <property type="match status" value="1"/>
</dbReference>
<keyword evidence="11 12" id="KW-0961">Cell wall biogenesis/degradation</keyword>
<dbReference type="PANTHER" id="PTHR23132">
    <property type="entry name" value="D-ALANINE--D-ALANINE LIGASE"/>
    <property type="match status" value="1"/>
</dbReference>
<keyword evidence="8 12" id="KW-0133">Cell shape</keyword>
<keyword evidence="6 15" id="KW-0067">ATP-binding</keyword>
<accession>A0A1F5RWY3</accession>
<comment type="catalytic activity">
    <reaction evidence="12">
        <text>2 D-alanine + ATP = D-alanyl-D-alanine + ADP + phosphate + H(+)</text>
        <dbReference type="Rhea" id="RHEA:11224"/>
        <dbReference type="ChEBI" id="CHEBI:15378"/>
        <dbReference type="ChEBI" id="CHEBI:30616"/>
        <dbReference type="ChEBI" id="CHEBI:43474"/>
        <dbReference type="ChEBI" id="CHEBI:57416"/>
        <dbReference type="ChEBI" id="CHEBI:57822"/>
        <dbReference type="ChEBI" id="CHEBI:456216"/>
        <dbReference type="EC" id="6.3.2.4"/>
    </reaction>
</comment>
<name>A0A1F5RWY3_9BACT</name>
<keyword evidence="4 14" id="KW-0479">Metal-binding</keyword>
<dbReference type="HAMAP" id="MF_00047">
    <property type="entry name" value="Dala_Dala_lig"/>
    <property type="match status" value="1"/>
</dbReference>
<dbReference type="Gene3D" id="3.30.470.20">
    <property type="entry name" value="ATP-grasp fold, B domain"/>
    <property type="match status" value="1"/>
</dbReference>
<dbReference type="PROSITE" id="PS00843">
    <property type="entry name" value="DALA_DALA_LIGASE_1"/>
    <property type="match status" value="1"/>
</dbReference>
<dbReference type="PROSITE" id="PS50975">
    <property type="entry name" value="ATP_GRASP"/>
    <property type="match status" value="1"/>
</dbReference>
<dbReference type="InterPro" id="IPR005905">
    <property type="entry name" value="D_ala_D_ala"/>
</dbReference>
<dbReference type="InterPro" id="IPR011761">
    <property type="entry name" value="ATP-grasp"/>
</dbReference>
<evidence type="ECO:0000256" key="7">
    <source>
        <dbReference type="ARBA" id="ARBA00022842"/>
    </source>
</evidence>
<feature type="binding site" evidence="14">
    <location>
        <position position="301"/>
    </location>
    <ligand>
        <name>Mg(2+)</name>
        <dbReference type="ChEBI" id="CHEBI:18420"/>
        <label>1</label>
    </ligand>
</feature>
<organism evidence="17 18">
    <name type="scientific">Candidatus Falkowbacteria bacterium RIFCSPHIGHO2_02_FULL_45_15</name>
    <dbReference type="NCBI Taxonomy" id="1797987"/>
    <lineage>
        <taxon>Bacteria</taxon>
        <taxon>Candidatus Falkowiibacteriota</taxon>
    </lineage>
</organism>
<feature type="active site" evidence="13">
    <location>
        <position position="190"/>
    </location>
</feature>
<feature type="active site" evidence="13">
    <location>
        <position position="326"/>
    </location>
</feature>
<dbReference type="SUPFAM" id="SSF56059">
    <property type="entry name" value="Glutathione synthetase ATP-binding domain-like"/>
    <property type="match status" value="1"/>
</dbReference>
<keyword evidence="7 14" id="KW-0460">Magnesium</keyword>
<feature type="active site" evidence="13">
    <location>
        <position position="16"/>
    </location>
</feature>
<gene>
    <name evidence="12" type="primary">ddl</name>
    <name evidence="17" type="ORF">A3D54_03210</name>
</gene>
<evidence type="ECO:0000256" key="10">
    <source>
        <dbReference type="ARBA" id="ARBA00023211"/>
    </source>
</evidence>
<keyword evidence="12" id="KW-0963">Cytoplasm</keyword>
<dbReference type="UniPathway" id="UPA00219"/>
<evidence type="ECO:0000256" key="14">
    <source>
        <dbReference type="PIRSR" id="PIRSR039102-3"/>
    </source>
</evidence>
<keyword evidence="3 12" id="KW-0436">Ligase</keyword>
<evidence type="ECO:0000256" key="13">
    <source>
        <dbReference type="PIRSR" id="PIRSR039102-1"/>
    </source>
</evidence>
<reference evidence="17 18" key="1">
    <citation type="journal article" date="2016" name="Nat. Commun.">
        <title>Thousands of microbial genomes shed light on interconnected biogeochemical processes in an aquifer system.</title>
        <authorList>
            <person name="Anantharaman K."/>
            <person name="Brown C.T."/>
            <person name="Hug L.A."/>
            <person name="Sharon I."/>
            <person name="Castelle C.J."/>
            <person name="Probst A.J."/>
            <person name="Thomas B.C."/>
            <person name="Singh A."/>
            <person name="Wilkins M.J."/>
            <person name="Karaoz U."/>
            <person name="Brodie E.L."/>
            <person name="Williams K.H."/>
            <person name="Hubbard S.S."/>
            <person name="Banfield J.F."/>
        </authorList>
    </citation>
    <scope>NUCLEOTIDE SEQUENCE [LARGE SCALE GENOMIC DNA]</scope>
</reference>
<evidence type="ECO:0000256" key="2">
    <source>
        <dbReference type="ARBA" id="ARBA00010871"/>
    </source>
</evidence>
<feature type="binding site" evidence="14">
    <location>
        <position position="315"/>
    </location>
    <ligand>
        <name>Mg(2+)</name>
        <dbReference type="ChEBI" id="CHEBI:18420"/>
        <label>1</label>
    </ligand>
</feature>
<evidence type="ECO:0000256" key="1">
    <source>
        <dbReference type="ARBA" id="ARBA00001936"/>
    </source>
</evidence>
<feature type="domain" description="ATP-grasp" evidence="16">
    <location>
        <begin position="146"/>
        <end position="348"/>
    </location>
</feature>
<dbReference type="GO" id="GO:0008716">
    <property type="term" value="F:D-alanine-D-alanine ligase activity"/>
    <property type="evidence" value="ECO:0007669"/>
    <property type="project" value="UniProtKB-UniRule"/>
</dbReference>
<feature type="binding site" evidence="14">
    <location>
        <position position="317"/>
    </location>
    <ligand>
        <name>Mg(2+)</name>
        <dbReference type="ChEBI" id="CHEBI:18420"/>
        <label>2</label>
    </ligand>
</feature>
<evidence type="ECO:0000256" key="3">
    <source>
        <dbReference type="ARBA" id="ARBA00022598"/>
    </source>
</evidence>
<dbReference type="InterPro" id="IPR016185">
    <property type="entry name" value="PreATP-grasp_dom_sf"/>
</dbReference>
<keyword evidence="9 12" id="KW-0573">Peptidoglycan synthesis</keyword>
<dbReference type="GO" id="GO:0005829">
    <property type="term" value="C:cytosol"/>
    <property type="evidence" value="ECO:0007669"/>
    <property type="project" value="TreeGrafter"/>
</dbReference>
<dbReference type="Gene3D" id="3.30.1490.20">
    <property type="entry name" value="ATP-grasp fold, A domain"/>
    <property type="match status" value="1"/>
</dbReference>
<evidence type="ECO:0000256" key="11">
    <source>
        <dbReference type="ARBA" id="ARBA00023316"/>
    </source>
</evidence>
<evidence type="ECO:0000313" key="18">
    <source>
        <dbReference type="Proteomes" id="UP000177691"/>
    </source>
</evidence>
<dbReference type="InterPro" id="IPR000291">
    <property type="entry name" value="D-Ala_lig_Van_CS"/>
</dbReference>